<dbReference type="Proteomes" id="UP001358614">
    <property type="component" value="Chromosome 1"/>
</dbReference>
<dbReference type="EMBL" id="CP144089">
    <property type="protein sequence ID" value="WWD05103.1"/>
    <property type="molecule type" value="Genomic_DNA"/>
</dbReference>
<proteinExistence type="predicted"/>
<accession>A0AAX4KH57</accession>
<evidence type="ECO:0000313" key="1">
    <source>
        <dbReference type="EMBL" id="WWD05103.1"/>
    </source>
</evidence>
<evidence type="ECO:0000313" key="2">
    <source>
        <dbReference type="Proteomes" id="UP001358614"/>
    </source>
</evidence>
<dbReference type="AlphaFoldDB" id="A0AAX4KH57"/>
<sequence>MTYGSLFRLPAVSLRPSLQHLAASSSCRSRLRYASTTSRAAEKIDSRKAYSHTLLLPRTDFPLKHKDVVEAEKKYRLKTSDLLYKEQVSSM</sequence>
<dbReference type="RefSeq" id="XP_066083070.1">
    <property type="nucleotide sequence ID" value="XM_066226973.1"/>
</dbReference>
<protein>
    <submittedName>
        <fullName evidence="1">Uncharacterized protein</fullName>
    </submittedName>
</protein>
<organism evidence="1 2">
    <name type="scientific">Kwoniella europaea PYCC6329</name>
    <dbReference type="NCBI Taxonomy" id="1423913"/>
    <lineage>
        <taxon>Eukaryota</taxon>
        <taxon>Fungi</taxon>
        <taxon>Dikarya</taxon>
        <taxon>Basidiomycota</taxon>
        <taxon>Agaricomycotina</taxon>
        <taxon>Tremellomycetes</taxon>
        <taxon>Tremellales</taxon>
        <taxon>Cryptococcaceae</taxon>
        <taxon>Kwoniella</taxon>
    </lineage>
</organism>
<dbReference type="GeneID" id="91101979"/>
<gene>
    <name evidence="1" type="ORF">V865_003175</name>
</gene>
<reference evidence="1 2" key="1">
    <citation type="submission" date="2024-01" db="EMBL/GenBank/DDBJ databases">
        <title>Comparative genomics of Cryptococcus and Kwoniella reveals pathogenesis evolution and contrasting modes of karyotype evolution via chromosome fusion or intercentromeric recombination.</title>
        <authorList>
            <person name="Coelho M.A."/>
            <person name="David-Palma M."/>
            <person name="Shea T."/>
            <person name="Bowers K."/>
            <person name="McGinley-Smith S."/>
            <person name="Mohammad A.W."/>
            <person name="Gnirke A."/>
            <person name="Yurkov A.M."/>
            <person name="Nowrousian M."/>
            <person name="Sun S."/>
            <person name="Cuomo C.A."/>
            <person name="Heitman J."/>
        </authorList>
    </citation>
    <scope>NUCLEOTIDE SEQUENCE [LARGE SCALE GENOMIC DNA]</scope>
    <source>
        <strain evidence="1 2">PYCC6329</strain>
    </source>
</reference>
<dbReference type="KEGG" id="ker:91101979"/>
<keyword evidence="2" id="KW-1185">Reference proteome</keyword>
<name>A0AAX4KH57_9TREE</name>